<feature type="domain" description="DUF3817" evidence="7">
    <location>
        <begin position="2"/>
        <end position="88"/>
    </location>
</feature>
<sequence>MLKLFKNVALLEGISLLVLLFIAMPLKYFLDQPGAVRIVGMAHGILFVIYIVMATVLKIDEKWSFKKYAIICAASVLPFGTFIMEYKMFNQNKVK</sequence>
<dbReference type="GO" id="GO:0005886">
    <property type="term" value="C:plasma membrane"/>
    <property type="evidence" value="ECO:0007669"/>
    <property type="project" value="UniProtKB-SubCell"/>
</dbReference>
<evidence type="ECO:0000313" key="9">
    <source>
        <dbReference type="Proteomes" id="UP000295215"/>
    </source>
</evidence>
<keyword evidence="2" id="KW-1003">Cell membrane</keyword>
<comment type="subcellular location">
    <subcellularLocation>
        <location evidence="1">Cell membrane</location>
        <topology evidence="1">Multi-pass membrane protein</topology>
    </subcellularLocation>
</comment>
<dbReference type="Pfam" id="PF12823">
    <property type="entry name" value="DUF3817"/>
    <property type="match status" value="1"/>
</dbReference>
<accession>A0A4R7F3J6</accession>
<keyword evidence="3 6" id="KW-0812">Transmembrane</keyword>
<name>A0A4R7F3J6_9FLAO</name>
<dbReference type="NCBIfam" id="TIGR03954">
    <property type="entry name" value="integ_memb_HG"/>
    <property type="match status" value="1"/>
</dbReference>
<keyword evidence="5 6" id="KW-0472">Membrane</keyword>
<gene>
    <name evidence="8" type="ORF">C8P70_10316</name>
</gene>
<dbReference type="PANTHER" id="PTHR40077">
    <property type="entry name" value="MEMBRANE PROTEIN-RELATED"/>
    <property type="match status" value="1"/>
</dbReference>
<evidence type="ECO:0000259" key="7">
    <source>
        <dbReference type="Pfam" id="PF12823"/>
    </source>
</evidence>
<dbReference type="InterPro" id="IPR023845">
    <property type="entry name" value="DUF3817_TM"/>
</dbReference>
<evidence type="ECO:0000256" key="3">
    <source>
        <dbReference type="ARBA" id="ARBA00022692"/>
    </source>
</evidence>
<protein>
    <submittedName>
        <fullName evidence="8">Integral membrane protein</fullName>
    </submittedName>
</protein>
<feature type="transmembrane region" description="Helical" evidence="6">
    <location>
        <begin position="7"/>
        <end position="29"/>
    </location>
</feature>
<keyword evidence="4 6" id="KW-1133">Transmembrane helix</keyword>
<reference evidence="8 9" key="1">
    <citation type="submission" date="2019-03" db="EMBL/GenBank/DDBJ databases">
        <title>Genomic Encyclopedia of Archaeal and Bacterial Type Strains, Phase II (KMG-II): from individual species to whole genera.</title>
        <authorList>
            <person name="Goeker M."/>
        </authorList>
    </citation>
    <scope>NUCLEOTIDE SEQUENCE [LARGE SCALE GENOMIC DNA]</scope>
    <source>
        <strain evidence="8 9">DSM 28213</strain>
    </source>
</reference>
<dbReference type="EMBL" id="SOAG01000003">
    <property type="protein sequence ID" value="TDS64996.1"/>
    <property type="molecule type" value="Genomic_DNA"/>
</dbReference>
<proteinExistence type="predicted"/>
<keyword evidence="9" id="KW-1185">Reference proteome</keyword>
<evidence type="ECO:0000256" key="4">
    <source>
        <dbReference type="ARBA" id="ARBA00022989"/>
    </source>
</evidence>
<evidence type="ECO:0000313" key="8">
    <source>
        <dbReference type="EMBL" id="TDS64996.1"/>
    </source>
</evidence>
<dbReference type="Proteomes" id="UP000295215">
    <property type="component" value="Unassembled WGS sequence"/>
</dbReference>
<dbReference type="OrthoDB" id="1121311at2"/>
<feature type="transmembrane region" description="Helical" evidence="6">
    <location>
        <begin position="68"/>
        <end position="89"/>
    </location>
</feature>
<evidence type="ECO:0000256" key="1">
    <source>
        <dbReference type="ARBA" id="ARBA00004651"/>
    </source>
</evidence>
<comment type="caution">
    <text evidence="8">The sequence shown here is derived from an EMBL/GenBank/DDBJ whole genome shotgun (WGS) entry which is preliminary data.</text>
</comment>
<evidence type="ECO:0000256" key="2">
    <source>
        <dbReference type="ARBA" id="ARBA00022475"/>
    </source>
</evidence>
<feature type="transmembrane region" description="Helical" evidence="6">
    <location>
        <begin position="35"/>
        <end position="56"/>
    </location>
</feature>
<organism evidence="8 9">
    <name type="scientific">Myroides indicus</name>
    <dbReference type="NCBI Taxonomy" id="1323422"/>
    <lineage>
        <taxon>Bacteria</taxon>
        <taxon>Pseudomonadati</taxon>
        <taxon>Bacteroidota</taxon>
        <taxon>Flavobacteriia</taxon>
        <taxon>Flavobacteriales</taxon>
        <taxon>Flavobacteriaceae</taxon>
        <taxon>Myroides</taxon>
    </lineage>
</organism>
<dbReference type="RefSeq" id="WP_133711607.1">
    <property type="nucleotide sequence ID" value="NZ_SOAG01000003.1"/>
</dbReference>
<evidence type="ECO:0000256" key="5">
    <source>
        <dbReference type="ARBA" id="ARBA00023136"/>
    </source>
</evidence>
<dbReference type="AlphaFoldDB" id="A0A4R7F3J6"/>
<dbReference type="PANTHER" id="PTHR40077:SF1">
    <property type="entry name" value="MEMBRANE PROTEIN"/>
    <property type="match status" value="1"/>
</dbReference>
<evidence type="ECO:0000256" key="6">
    <source>
        <dbReference type="SAM" id="Phobius"/>
    </source>
</evidence>